<protein>
    <submittedName>
        <fullName evidence="2">Uncharacterized protein</fullName>
    </submittedName>
</protein>
<dbReference type="Proteomes" id="UP000006854">
    <property type="component" value="Chromosome"/>
</dbReference>
<organism evidence="2 3">
    <name type="scientific">Streptomyces venezuelae (strain ATCC 10712 / CBS 650.69 / DSM 40230 / JCM 4526 / NBRC 13096 / PD 04745)</name>
    <dbReference type="NCBI Taxonomy" id="953739"/>
    <lineage>
        <taxon>Bacteria</taxon>
        <taxon>Bacillati</taxon>
        <taxon>Actinomycetota</taxon>
        <taxon>Actinomycetes</taxon>
        <taxon>Kitasatosporales</taxon>
        <taxon>Streptomycetaceae</taxon>
        <taxon>Streptomyces</taxon>
    </lineage>
</organism>
<evidence type="ECO:0000313" key="3">
    <source>
        <dbReference type="Proteomes" id="UP000006854"/>
    </source>
</evidence>
<dbReference type="GeneID" id="51866548"/>
<name>F2RC40_STRVP</name>
<accession>F2RC40</accession>
<dbReference type="PATRIC" id="fig|953739.5.peg.1216"/>
<feature type="compositionally biased region" description="Basic and acidic residues" evidence="1">
    <location>
        <begin position="42"/>
        <end position="54"/>
    </location>
</feature>
<reference evidence="2 3" key="1">
    <citation type="journal article" date="2011" name="BMC Genomics">
        <title>Genome-wide analysis of the role of GlnR in Streptomyces venezuelae provides new insights into global nitrogen regulation in actinomycetes.</title>
        <authorList>
            <person name="Pullan S.T."/>
            <person name="Bibb M.J."/>
            <person name="Merrick M."/>
        </authorList>
    </citation>
    <scope>NUCLEOTIDE SEQUENCE [LARGE SCALE GENOMIC DNA]</scope>
    <source>
        <strain evidence="3">ATCC 10712 / CBS 650.69 / DSM 40230 / JCM 4526 / NBRC 13096 / PD 04745</strain>
    </source>
</reference>
<dbReference type="AlphaFoldDB" id="F2RC40"/>
<gene>
    <name evidence="2" type="ordered locus">SVEN_6005</name>
</gene>
<keyword evidence="3" id="KW-1185">Reference proteome</keyword>
<feature type="region of interest" description="Disordered" evidence="1">
    <location>
        <begin position="1"/>
        <end position="60"/>
    </location>
</feature>
<dbReference type="RefSeq" id="WP_015037186.1">
    <property type="nucleotide sequence ID" value="NC_018750.1"/>
</dbReference>
<feature type="compositionally biased region" description="Basic and acidic residues" evidence="1">
    <location>
        <begin position="1"/>
        <end position="18"/>
    </location>
</feature>
<dbReference type="KEGG" id="sve:SVEN_6005"/>
<sequence length="60" mass="6952">MSRRGDGTEARRQAEETRQRRRRASLKDEHGTTAKDQSPGLGREEQRGEYPPRENDEDPT</sequence>
<dbReference type="EMBL" id="FR845719">
    <property type="protein sequence ID" value="CCA59291.1"/>
    <property type="molecule type" value="Genomic_DNA"/>
</dbReference>
<proteinExistence type="predicted"/>
<evidence type="ECO:0000256" key="1">
    <source>
        <dbReference type="SAM" id="MobiDB-lite"/>
    </source>
</evidence>
<dbReference type="HOGENOM" id="CLU_2940088_0_0_11"/>
<evidence type="ECO:0000313" key="2">
    <source>
        <dbReference type="EMBL" id="CCA59291.1"/>
    </source>
</evidence>